<feature type="region of interest" description="Disordered" evidence="1">
    <location>
        <begin position="138"/>
        <end position="179"/>
    </location>
</feature>
<gene>
    <name evidence="2" type="ORF">Plec18167_000594</name>
</gene>
<dbReference type="Proteomes" id="UP001583193">
    <property type="component" value="Unassembled WGS sequence"/>
</dbReference>
<feature type="region of interest" description="Disordered" evidence="1">
    <location>
        <begin position="263"/>
        <end position="293"/>
    </location>
</feature>
<protein>
    <submittedName>
        <fullName evidence="2">Uncharacterized protein</fullName>
    </submittedName>
</protein>
<feature type="compositionally biased region" description="Basic and acidic residues" evidence="1">
    <location>
        <begin position="161"/>
        <end position="179"/>
    </location>
</feature>
<comment type="caution">
    <text evidence="2">The sequence shown here is derived from an EMBL/GenBank/DDBJ whole genome shotgun (WGS) entry which is preliminary data.</text>
</comment>
<proteinExistence type="predicted"/>
<evidence type="ECO:0000313" key="3">
    <source>
        <dbReference type="Proteomes" id="UP001583193"/>
    </source>
</evidence>
<name>A0ABR3YFB2_9EURO</name>
<dbReference type="EMBL" id="JAVDPF010000001">
    <property type="protein sequence ID" value="KAL1886661.1"/>
    <property type="molecule type" value="Genomic_DNA"/>
</dbReference>
<evidence type="ECO:0000313" key="2">
    <source>
        <dbReference type="EMBL" id="KAL1886661.1"/>
    </source>
</evidence>
<reference evidence="2 3" key="1">
    <citation type="journal article" date="2024" name="IMA Fungus">
        <title>IMA Genome - F19 : A genome assembly and annotation guide to empower mycologists, including annotated draft genome sequences of Ceratocystis pirilliformis, Diaporthe australafricana, Fusarium ophioides, Paecilomyces lecythidis, and Sporothrix stenoceras.</title>
        <authorList>
            <person name="Aylward J."/>
            <person name="Wilson A.M."/>
            <person name="Visagie C.M."/>
            <person name="Spraker J."/>
            <person name="Barnes I."/>
            <person name="Buitendag C."/>
            <person name="Ceriani C."/>
            <person name="Del Mar Angel L."/>
            <person name="du Plessis D."/>
            <person name="Fuchs T."/>
            <person name="Gasser K."/>
            <person name="Kramer D."/>
            <person name="Li W."/>
            <person name="Munsamy K."/>
            <person name="Piso A."/>
            <person name="Price J.L."/>
            <person name="Sonnekus B."/>
            <person name="Thomas C."/>
            <person name="van der Nest A."/>
            <person name="van Dijk A."/>
            <person name="van Heerden A."/>
            <person name="van Vuuren N."/>
            <person name="Yilmaz N."/>
            <person name="Duong T.A."/>
            <person name="van der Merwe N.A."/>
            <person name="Wingfield M.J."/>
            <person name="Wingfield B.D."/>
        </authorList>
    </citation>
    <scope>NUCLEOTIDE SEQUENCE [LARGE SCALE GENOMIC DNA]</scope>
    <source>
        <strain evidence="2 3">CMW 18167</strain>
    </source>
</reference>
<evidence type="ECO:0000256" key="1">
    <source>
        <dbReference type="SAM" id="MobiDB-lite"/>
    </source>
</evidence>
<feature type="compositionally biased region" description="Basic residues" evidence="1">
    <location>
        <begin position="275"/>
        <end position="284"/>
    </location>
</feature>
<accession>A0ABR3YFB2</accession>
<feature type="compositionally biased region" description="Polar residues" evidence="1">
    <location>
        <begin position="151"/>
        <end position="160"/>
    </location>
</feature>
<keyword evidence="3" id="KW-1185">Reference proteome</keyword>
<sequence length="293" mass="32963">MPSHPLKAGSHHKKGYIEDEVDDIVHDYGRVRKPHPVLKEPLERPDSYALLWEVIENQITLIKSRSQAFEDGHITIYDKALLILTKNGKEIMNLGALELFLEEYVGIPAKGSIAKQQQVLDKHVALKSLLKKISQSDKNMDEKAGIDTPIGDSSSPLQDSQSHEREIKHGSAEGPVDPKVDEGIVRMLDTYIKAKEDYHATSGASRFEKLDAVKFLRDTAENTLNYLQVHGLADHAFVPELQRSFEMAKDVATSLSNGRKRRFEIHEGRGYSGGRGRHGNKYPRGRSGDFYRP</sequence>
<organism evidence="2 3">
    <name type="scientific">Paecilomyces lecythidis</name>
    <dbReference type="NCBI Taxonomy" id="3004212"/>
    <lineage>
        <taxon>Eukaryota</taxon>
        <taxon>Fungi</taxon>
        <taxon>Dikarya</taxon>
        <taxon>Ascomycota</taxon>
        <taxon>Pezizomycotina</taxon>
        <taxon>Eurotiomycetes</taxon>
        <taxon>Eurotiomycetidae</taxon>
        <taxon>Eurotiales</taxon>
        <taxon>Thermoascaceae</taxon>
        <taxon>Paecilomyces</taxon>
    </lineage>
</organism>